<sequence length="31" mass="3580">GRLVQAEQTPHELGIEDGDEMLVMLHLRRHV</sequence>
<keyword evidence="2" id="KW-1185">Reference proteome</keyword>
<reference evidence="1 2" key="1">
    <citation type="journal article" date="2018" name="Front. Plant Sci.">
        <title>Red Clover (Trifolium pratense) and Zigzag Clover (T. medium) - A Picture of Genomic Similarities and Differences.</title>
        <authorList>
            <person name="Dluhosova J."/>
            <person name="Istvanek J."/>
            <person name="Nedelnik J."/>
            <person name="Repkova J."/>
        </authorList>
    </citation>
    <scope>NUCLEOTIDE SEQUENCE [LARGE SCALE GENOMIC DNA]</scope>
    <source>
        <strain evidence="2">cv. 10/8</strain>
        <tissue evidence="1">Leaf</tissue>
    </source>
</reference>
<accession>A0A392R4K3</accession>
<dbReference type="Gene3D" id="3.10.20.90">
    <property type="entry name" value="Phosphatidylinositol 3-kinase Catalytic Subunit, Chain A, domain 1"/>
    <property type="match status" value="1"/>
</dbReference>
<dbReference type="AlphaFoldDB" id="A0A392R4K3"/>
<evidence type="ECO:0000313" key="2">
    <source>
        <dbReference type="Proteomes" id="UP000265520"/>
    </source>
</evidence>
<comment type="caution">
    <text evidence="1">The sequence shown here is derived from an EMBL/GenBank/DDBJ whole genome shotgun (WGS) entry which is preliminary data.</text>
</comment>
<dbReference type="EMBL" id="LXQA010181747">
    <property type="protein sequence ID" value="MCI30730.1"/>
    <property type="molecule type" value="Genomic_DNA"/>
</dbReference>
<evidence type="ECO:0000313" key="1">
    <source>
        <dbReference type="EMBL" id="MCI30730.1"/>
    </source>
</evidence>
<name>A0A392R4K3_9FABA</name>
<proteinExistence type="predicted"/>
<dbReference type="Proteomes" id="UP000265520">
    <property type="component" value="Unassembled WGS sequence"/>
</dbReference>
<protein>
    <submittedName>
        <fullName evidence="1">Uncharacterized protein</fullName>
    </submittedName>
</protein>
<feature type="non-terminal residue" evidence="1">
    <location>
        <position position="1"/>
    </location>
</feature>
<organism evidence="1 2">
    <name type="scientific">Trifolium medium</name>
    <dbReference type="NCBI Taxonomy" id="97028"/>
    <lineage>
        <taxon>Eukaryota</taxon>
        <taxon>Viridiplantae</taxon>
        <taxon>Streptophyta</taxon>
        <taxon>Embryophyta</taxon>
        <taxon>Tracheophyta</taxon>
        <taxon>Spermatophyta</taxon>
        <taxon>Magnoliopsida</taxon>
        <taxon>eudicotyledons</taxon>
        <taxon>Gunneridae</taxon>
        <taxon>Pentapetalae</taxon>
        <taxon>rosids</taxon>
        <taxon>fabids</taxon>
        <taxon>Fabales</taxon>
        <taxon>Fabaceae</taxon>
        <taxon>Papilionoideae</taxon>
        <taxon>50 kb inversion clade</taxon>
        <taxon>NPAAA clade</taxon>
        <taxon>Hologalegina</taxon>
        <taxon>IRL clade</taxon>
        <taxon>Trifolieae</taxon>
        <taxon>Trifolium</taxon>
    </lineage>
</organism>